<name>A0A059G2Y7_9PROT</name>
<dbReference type="Proteomes" id="UP000024942">
    <property type="component" value="Unassembled WGS sequence"/>
</dbReference>
<dbReference type="SUPFAM" id="SSF75005">
    <property type="entry name" value="Arabinanase/levansucrase/invertase"/>
    <property type="match status" value="1"/>
</dbReference>
<dbReference type="STRING" id="1280953.HOC_18594"/>
<dbReference type="AlphaFoldDB" id="A0A059G2Y7"/>
<dbReference type="Gene3D" id="2.115.10.20">
    <property type="entry name" value="Glycosyl hydrolase domain, family 43"/>
    <property type="match status" value="1"/>
</dbReference>
<dbReference type="EMBL" id="ARYL01000047">
    <property type="protein sequence ID" value="KDA00838.1"/>
    <property type="molecule type" value="Genomic_DNA"/>
</dbReference>
<dbReference type="PATRIC" id="fig|1280953.3.peg.3720"/>
<dbReference type="eggNOG" id="COG1621">
    <property type="taxonomic scope" value="Bacteria"/>
</dbReference>
<proteinExistence type="predicted"/>
<reference evidence="1 2" key="1">
    <citation type="journal article" date="2014" name="Antonie Van Leeuwenhoek">
        <title>Hyphomonas beringensis sp. nov. and Hyphomonas chukchiensis sp. nov., isolated from surface seawater of the Bering Sea and Chukchi Sea.</title>
        <authorList>
            <person name="Li C."/>
            <person name="Lai Q."/>
            <person name="Li G."/>
            <person name="Dong C."/>
            <person name="Wang J."/>
            <person name="Liao Y."/>
            <person name="Shao Z."/>
        </authorList>
    </citation>
    <scope>NUCLEOTIDE SEQUENCE [LARGE SCALE GENOMIC DNA]</scope>
    <source>
        <strain evidence="1 2">SCH89</strain>
    </source>
</reference>
<sequence length="375" mass="41577">MRSKVIVNVPEASSTRFTHGIAHPELWLWDSWTCKSEGRYHLYCLAFARKDSEGRPTSPAQRNDFKFHIRHFESEDAGESWRDRGAVVQSTSEPNATLSDNVWSGSTHIDSDGTFLFAYTGLPSVSKDRRFLQTICIAEGADPGDVSRLPLAAVSDPLRDYDSIRAAGYFLGEREMLGANCGESGGPILAWRDPFLFRHEGSIHALWAAKAGALQPAVAHASLRRNEGGGFVVDELFPPMLLPDGDAFTQAEVPKVYFDDSNQKYWLIISACNRISEDQPDDEIVKDQRLYVSDKLRGPWIAYRGTTSVVPDIEHLFGASVMDVDFAAGQLRLIAPYTEMADSSLQLTFAPVKTVVLPEQERLATLLGRSMADGF</sequence>
<organism evidence="1 2">
    <name type="scientific">Hyphomonas oceanitis SCH89</name>
    <dbReference type="NCBI Taxonomy" id="1280953"/>
    <lineage>
        <taxon>Bacteria</taxon>
        <taxon>Pseudomonadati</taxon>
        <taxon>Pseudomonadota</taxon>
        <taxon>Alphaproteobacteria</taxon>
        <taxon>Hyphomonadales</taxon>
        <taxon>Hyphomonadaceae</taxon>
        <taxon>Hyphomonas</taxon>
    </lineage>
</organism>
<evidence type="ECO:0000313" key="2">
    <source>
        <dbReference type="Proteomes" id="UP000024942"/>
    </source>
</evidence>
<comment type="caution">
    <text evidence="1">The sequence shown here is derived from an EMBL/GenBank/DDBJ whole genome shotgun (WGS) entry which is preliminary data.</text>
</comment>
<accession>A0A059G2Y7</accession>
<protein>
    <submittedName>
        <fullName evidence="1">Uncharacterized protein</fullName>
    </submittedName>
</protein>
<gene>
    <name evidence="1" type="ORF">HOC_18594</name>
</gene>
<dbReference type="InterPro" id="IPR023296">
    <property type="entry name" value="Glyco_hydro_beta-prop_sf"/>
</dbReference>
<evidence type="ECO:0000313" key="1">
    <source>
        <dbReference type="EMBL" id="KDA00838.1"/>
    </source>
</evidence>
<dbReference type="OrthoDB" id="7064503at2"/>
<dbReference type="RefSeq" id="WP_035541314.1">
    <property type="nucleotide sequence ID" value="NZ_ARYL01000047.1"/>
</dbReference>
<keyword evidence="2" id="KW-1185">Reference proteome</keyword>